<organism evidence="1 2">
    <name type="scientific">Popillia japonica</name>
    <name type="common">Japanese beetle</name>
    <dbReference type="NCBI Taxonomy" id="7064"/>
    <lineage>
        <taxon>Eukaryota</taxon>
        <taxon>Metazoa</taxon>
        <taxon>Ecdysozoa</taxon>
        <taxon>Arthropoda</taxon>
        <taxon>Hexapoda</taxon>
        <taxon>Insecta</taxon>
        <taxon>Pterygota</taxon>
        <taxon>Neoptera</taxon>
        <taxon>Endopterygota</taxon>
        <taxon>Coleoptera</taxon>
        <taxon>Polyphaga</taxon>
        <taxon>Scarabaeiformia</taxon>
        <taxon>Scarabaeidae</taxon>
        <taxon>Rutelinae</taxon>
        <taxon>Popillia</taxon>
    </lineage>
</organism>
<name>A0AAW1IT82_POPJA</name>
<sequence>MFGPLKTYFSQACDVFMVNNPGETIGDKNIGEIFCQAYLKAATAGADIKAFQKCGTEPYDPSVFKIRTSRPQGTKPNNTSTFQSFHPLLRANKLMHKTM</sequence>
<reference evidence="1 2" key="1">
    <citation type="journal article" date="2024" name="BMC Genomics">
        <title>De novo assembly and annotation of Popillia japonica's genome with initial clues to its potential as an invasive pest.</title>
        <authorList>
            <person name="Cucini C."/>
            <person name="Boschi S."/>
            <person name="Funari R."/>
            <person name="Cardaioli E."/>
            <person name="Iannotti N."/>
            <person name="Marturano G."/>
            <person name="Paoli F."/>
            <person name="Bruttini M."/>
            <person name="Carapelli A."/>
            <person name="Frati F."/>
            <person name="Nardi F."/>
        </authorList>
    </citation>
    <scope>NUCLEOTIDE SEQUENCE [LARGE SCALE GENOMIC DNA]</scope>
    <source>
        <strain evidence="1">DMR45628</strain>
    </source>
</reference>
<proteinExistence type="predicted"/>
<evidence type="ECO:0000313" key="1">
    <source>
        <dbReference type="EMBL" id="KAK9693149.1"/>
    </source>
</evidence>
<protein>
    <submittedName>
        <fullName evidence="1">Uncharacterized protein</fullName>
    </submittedName>
</protein>
<gene>
    <name evidence="1" type="ORF">QE152_g34398</name>
</gene>
<accession>A0AAW1IT82</accession>
<dbReference type="AlphaFoldDB" id="A0AAW1IT82"/>
<keyword evidence="2" id="KW-1185">Reference proteome</keyword>
<dbReference type="EMBL" id="JASPKY010000552">
    <property type="protein sequence ID" value="KAK9693149.1"/>
    <property type="molecule type" value="Genomic_DNA"/>
</dbReference>
<comment type="caution">
    <text evidence="1">The sequence shown here is derived from an EMBL/GenBank/DDBJ whole genome shotgun (WGS) entry which is preliminary data.</text>
</comment>
<evidence type="ECO:0000313" key="2">
    <source>
        <dbReference type="Proteomes" id="UP001458880"/>
    </source>
</evidence>
<dbReference type="Proteomes" id="UP001458880">
    <property type="component" value="Unassembled WGS sequence"/>
</dbReference>